<dbReference type="GeneID" id="31002253"/>
<feature type="domain" description="Asl1-like glycosyl hydrolase catalytic" evidence="2">
    <location>
        <begin position="37"/>
        <end position="260"/>
    </location>
</feature>
<evidence type="ECO:0000256" key="1">
    <source>
        <dbReference type="SAM" id="SignalP"/>
    </source>
</evidence>
<dbReference type="Pfam" id="PF11790">
    <property type="entry name" value="Glyco_hydro_cc"/>
    <property type="match status" value="1"/>
</dbReference>
<dbReference type="GO" id="GO:0071966">
    <property type="term" value="P:fungal-type cell wall polysaccharide metabolic process"/>
    <property type="evidence" value="ECO:0007669"/>
    <property type="project" value="TreeGrafter"/>
</dbReference>
<sequence>MVVISSLLVASAMATAAFAAPAPAPQAKRATNSKKGAAYNDASLVSLVTDASWAYNWDYEVGGTLPDGVEFVPMMWGTGDEDVWTSAIETALDNGATAILGFNEPDLSTQSNLTPAEAAAAYKQYITPYKDQAQLVAPAVTNGAAPMGLTWLEEYLEECNGECGQTAIAIHYYAYVTDTAFEDYVNEAYAVAEKHGIYKVWITEFELTPATDAEQVSFISEVLPWLDEQDFVERYSYFFVAEDYLVDSAGTALSEIGSAYNNDS</sequence>
<dbReference type="AlphaFoldDB" id="A0A225B8M8"/>
<keyword evidence="4" id="KW-1185">Reference proteome</keyword>
<reference evidence="3 4" key="1">
    <citation type="submission" date="2015-06" db="EMBL/GenBank/DDBJ databases">
        <title>Talaromyces atroroseus IBT 11181 draft genome.</title>
        <authorList>
            <person name="Rasmussen K.B."/>
            <person name="Rasmussen S."/>
            <person name="Petersen B."/>
            <person name="Sicheritz-Ponten T."/>
            <person name="Mortensen U.H."/>
            <person name="Thrane U."/>
        </authorList>
    </citation>
    <scope>NUCLEOTIDE SEQUENCE [LARGE SCALE GENOMIC DNA]</scope>
    <source>
        <strain evidence="3 4">IBT 11181</strain>
    </source>
</reference>
<feature type="signal peptide" evidence="1">
    <location>
        <begin position="1"/>
        <end position="19"/>
    </location>
</feature>
<dbReference type="Proteomes" id="UP000214365">
    <property type="component" value="Unassembled WGS sequence"/>
</dbReference>
<accession>A0A225B8M8</accession>
<dbReference type="InterPro" id="IPR017853">
    <property type="entry name" value="GH"/>
</dbReference>
<protein>
    <recommendedName>
        <fullName evidence="2">Asl1-like glycosyl hydrolase catalytic domain-containing protein</fullName>
    </recommendedName>
</protein>
<dbReference type="Gene3D" id="3.20.20.80">
    <property type="entry name" value="Glycosidases"/>
    <property type="match status" value="1"/>
</dbReference>
<dbReference type="GO" id="GO:0009277">
    <property type="term" value="C:fungal-type cell wall"/>
    <property type="evidence" value="ECO:0007669"/>
    <property type="project" value="TreeGrafter"/>
</dbReference>
<dbReference type="PANTHER" id="PTHR34154">
    <property type="entry name" value="ALKALI-SENSITIVE LINKAGE PROTEIN 1"/>
    <property type="match status" value="1"/>
</dbReference>
<evidence type="ECO:0000259" key="2">
    <source>
        <dbReference type="Pfam" id="PF11790"/>
    </source>
</evidence>
<organism evidence="3 4">
    <name type="scientific">Talaromyces atroroseus</name>
    <dbReference type="NCBI Taxonomy" id="1441469"/>
    <lineage>
        <taxon>Eukaryota</taxon>
        <taxon>Fungi</taxon>
        <taxon>Dikarya</taxon>
        <taxon>Ascomycota</taxon>
        <taxon>Pezizomycotina</taxon>
        <taxon>Eurotiomycetes</taxon>
        <taxon>Eurotiomycetidae</taxon>
        <taxon>Eurotiales</taxon>
        <taxon>Trichocomaceae</taxon>
        <taxon>Talaromyces</taxon>
        <taxon>Talaromyces sect. Trachyspermi</taxon>
    </lineage>
</organism>
<keyword evidence="1" id="KW-0732">Signal</keyword>
<dbReference type="PANTHER" id="PTHR34154:SF10">
    <property type="entry name" value="ASL1-LIKE GLYCOSYL HYDROLASE CATALYTIC DOMAIN-CONTAINING PROTEIN"/>
    <property type="match status" value="1"/>
</dbReference>
<comment type="caution">
    <text evidence="3">The sequence shown here is derived from an EMBL/GenBank/DDBJ whole genome shotgun (WGS) entry which is preliminary data.</text>
</comment>
<dbReference type="STRING" id="1441469.A0A225B8M8"/>
<evidence type="ECO:0000313" key="4">
    <source>
        <dbReference type="Proteomes" id="UP000214365"/>
    </source>
</evidence>
<proteinExistence type="predicted"/>
<dbReference type="InterPro" id="IPR053183">
    <property type="entry name" value="ASL1"/>
</dbReference>
<dbReference type="SUPFAM" id="SSF51445">
    <property type="entry name" value="(Trans)glycosidases"/>
    <property type="match status" value="1"/>
</dbReference>
<feature type="chain" id="PRO_5012465988" description="Asl1-like glycosyl hydrolase catalytic domain-containing protein" evidence="1">
    <location>
        <begin position="20"/>
        <end position="264"/>
    </location>
</feature>
<gene>
    <name evidence="3" type="ORF">UA08_02498</name>
</gene>
<dbReference type="OrthoDB" id="43654at2759"/>
<name>A0A225B8M8_TALAT</name>
<dbReference type="EMBL" id="LFMY01000003">
    <property type="protein sequence ID" value="OKL62287.1"/>
    <property type="molecule type" value="Genomic_DNA"/>
</dbReference>
<dbReference type="RefSeq" id="XP_020122408.1">
    <property type="nucleotide sequence ID" value="XM_020264546.1"/>
</dbReference>
<evidence type="ECO:0000313" key="3">
    <source>
        <dbReference type="EMBL" id="OKL62287.1"/>
    </source>
</evidence>
<dbReference type="InterPro" id="IPR024655">
    <property type="entry name" value="Asl1_glyco_hydro_catalytic"/>
</dbReference>